<gene>
    <name evidence="1" type="ORF">ILUMI_11484</name>
</gene>
<reference evidence="1" key="1">
    <citation type="submission" date="2019-08" db="EMBL/GenBank/DDBJ databases">
        <title>The genome of the North American firefly Photinus pyralis.</title>
        <authorList>
            <consortium name="Photinus pyralis genome working group"/>
            <person name="Fallon T.R."/>
            <person name="Sander Lower S.E."/>
            <person name="Weng J.-K."/>
        </authorList>
    </citation>
    <scope>NUCLEOTIDE SEQUENCE</scope>
    <source>
        <strain evidence="1">TRF0915ILg1</strain>
        <tissue evidence="1">Whole body</tissue>
    </source>
</reference>
<keyword evidence="2" id="KW-1185">Reference proteome</keyword>
<comment type="caution">
    <text evidence="1">The sequence shown here is derived from an EMBL/GenBank/DDBJ whole genome shotgun (WGS) entry which is preliminary data.</text>
</comment>
<evidence type="ECO:0000313" key="1">
    <source>
        <dbReference type="EMBL" id="KAF2894688.1"/>
    </source>
</evidence>
<dbReference type="Proteomes" id="UP000801492">
    <property type="component" value="Unassembled WGS sequence"/>
</dbReference>
<sequence>MSNFTQTKKIGQMKLFGDQPGTVVLHERLNYTKGITSHKDFLNCSTGKIVEALSEEGVVEAKRMTTKWNENVHVNCDKPPHENSECIDPFVCVNCEGSCLSLSLQCPVYKLEKDIKTVQTLKKISNAEARSSQRKVSPTPKLLQSLLVKRQI</sequence>
<accession>A0A8K0GDW6</accession>
<organism evidence="1 2">
    <name type="scientific">Ignelater luminosus</name>
    <name type="common">Cucubano</name>
    <name type="synonym">Pyrophorus luminosus</name>
    <dbReference type="NCBI Taxonomy" id="2038154"/>
    <lineage>
        <taxon>Eukaryota</taxon>
        <taxon>Metazoa</taxon>
        <taxon>Ecdysozoa</taxon>
        <taxon>Arthropoda</taxon>
        <taxon>Hexapoda</taxon>
        <taxon>Insecta</taxon>
        <taxon>Pterygota</taxon>
        <taxon>Neoptera</taxon>
        <taxon>Endopterygota</taxon>
        <taxon>Coleoptera</taxon>
        <taxon>Polyphaga</taxon>
        <taxon>Elateriformia</taxon>
        <taxon>Elateroidea</taxon>
        <taxon>Elateridae</taxon>
        <taxon>Agrypninae</taxon>
        <taxon>Pyrophorini</taxon>
        <taxon>Ignelater</taxon>
    </lineage>
</organism>
<name>A0A8K0GDW6_IGNLU</name>
<dbReference type="EMBL" id="VTPC01006755">
    <property type="protein sequence ID" value="KAF2894688.1"/>
    <property type="molecule type" value="Genomic_DNA"/>
</dbReference>
<protein>
    <submittedName>
        <fullName evidence="1">Uncharacterized protein</fullName>
    </submittedName>
</protein>
<evidence type="ECO:0000313" key="2">
    <source>
        <dbReference type="Proteomes" id="UP000801492"/>
    </source>
</evidence>
<proteinExistence type="predicted"/>
<dbReference type="OrthoDB" id="6776451at2759"/>
<dbReference type="AlphaFoldDB" id="A0A8K0GDW6"/>